<evidence type="ECO:0000259" key="1">
    <source>
        <dbReference type="Pfam" id="PF13577"/>
    </source>
</evidence>
<accession>A0A6I4T610</accession>
<dbReference type="EMBL" id="WTYT01000002">
    <property type="protein sequence ID" value="MXO65225.1"/>
    <property type="molecule type" value="Genomic_DNA"/>
</dbReference>
<dbReference type="CDD" id="cd00531">
    <property type="entry name" value="NTF2_like"/>
    <property type="match status" value="1"/>
</dbReference>
<gene>
    <name evidence="2" type="ORF">GRI91_05615</name>
</gene>
<dbReference type="OrthoDB" id="7432584at2"/>
<dbReference type="Gene3D" id="3.10.450.50">
    <property type="match status" value="1"/>
</dbReference>
<evidence type="ECO:0000313" key="2">
    <source>
        <dbReference type="EMBL" id="MXO65225.1"/>
    </source>
</evidence>
<dbReference type="AlphaFoldDB" id="A0A6I4T610"/>
<protein>
    <submittedName>
        <fullName evidence="2">Nuclear transport factor 2 family protein</fullName>
    </submittedName>
</protein>
<dbReference type="SUPFAM" id="SSF54427">
    <property type="entry name" value="NTF2-like"/>
    <property type="match status" value="1"/>
</dbReference>
<evidence type="ECO:0000313" key="3">
    <source>
        <dbReference type="Proteomes" id="UP000438476"/>
    </source>
</evidence>
<dbReference type="RefSeq" id="WP_160735645.1">
    <property type="nucleotide sequence ID" value="NZ_WTYT01000002.1"/>
</dbReference>
<dbReference type="InterPro" id="IPR037401">
    <property type="entry name" value="SnoaL-like"/>
</dbReference>
<organism evidence="2 3">
    <name type="scientific">Altericroceibacterium endophyticum</name>
    <dbReference type="NCBI Taxonomy" id="1808508"/>
    <lineage>
        <taxon>Bacteria</taxon>
        <taxon>Pseudomonadati</taxon>
        <taxon>Pseudomonadota</taxon>
        <taxon>Alphaproteobacteria</taxon>
        <taxon>Sphingomonadales</taxon>
        <taxon>Erythrobacteraceae</taxon>
        <taxon>Altericroceibacterium</taxon>
    </lineage>
</organism>
<dbReference type="Pfam" id="PF13577">
    <property type="entry name" value="SnoaL_4"/>
    <property type="match status" value="1"/>
</dbReference>
<name>A0A6I4T610_9SPHN</name>
<proteinExistence type="predicted"/>
<dbReference type="InterPro" id="IPR032710">
    <property type="entry name" value="NTF2-like_dom_sf"/>
</dbReference>
<sequence length="164" mass="19076">MKLAVEDRFALQDLIADYSWALDTGDVEALVALYTEDAVMIEEVFEEPDIWEGHDGIRGISEHYRNAEGFPGRQHHVTQIKYLPQDDGTVKMKSFAFVTECEGEPPYLLRFTGWYDDHAVKCDDGAWRFKRRTIRLWDGEVLKNFPGRGEWVPRKRPDSLIIKK</sequence>
<dbReference type="Proteomes" id="UP000438476">
    <property type="component" value="Unassembled WGS sequence"/>
</dbReference>
<comment type="caution">
    <text evidence="2">The sequence shown here is derived from an EMBL/GenBank/DDBJ whole genome shotgun (WGS) entry which is preliminary data.</text>
</comment>
<reference evidence="2 3" key="1">
    <citation type="submission" date="2019-12" db="EMBL/GenBank/DDBJ databases">
        <title>Genomic-based taxomic classification of the family Erythrobacteraceae.</title>
        <authorList>
            <person name="Xu L."/>
        </authorList>
    </citation>
    <scope>NUCLEOTIDE SEQUENCE [LARGE SCALE GENOMIC DNA]</scope>
    <source>
        <strain evidence="2 3">LMG 29518</strain>
    </source>
</reference>
<feature type="domain" description="SnoaL-like" evidence="1">
    <location>
        <begin position="5"/>
        <end position="133"/>
    </location>
</feature>
<keyword evidence="3" id="KW-1185">Reference proteome</keyword>